<gene>
    <name evidence="2" type="ORF">ISN44_Un102g000060</name>
</gene>
<organism evidence="2 3">
    <name type="scientific">Arabidopsis suecica</name>
    <name type="common">Swedish thale-cress</name>
    <name type="synonym">Cardaminopsis suecica</name>
    <dbReference type="NCBI Taxonomy" id="45249"/>
    <lineage>
        <taxon>Eukaryota</taxon>
        <taxon>Viridiplantae</taxon>
        <taxon>Streptophyta</taxon>
        <taxon>Embryophyta</taxon>
        <taxon>Tracheophyta</taxon>
        <taxon>Spermatophyta</taxon>
        <taxon>Magnoliopsida</taxon>
        <taxon>eudicotyledons</taxon>
        <taxon>Gunneridae</taxon>
        <taxon>Pentapetalae</taxon>
        <taxon>rosids</taxon>
        <taxon>malvids</taxon>
        <taxon>Brassicales</taxon>
        <taxon>Brassicaceae</taxon>
        <taxon>Camelineae</taxon>
        <taxon>Arabidopsis</taxon>
    </lineage>
</organism>
<evidence type="ECO:0000313" key="2">
    <source>
        <dbReference type="EMBL" id="KAG7530282.1"/>
    </source>
</evidence>
<dbReference type="InterPro" id="IPR004252">
    <property type="entry name" value="Probable_transposase_24"/>
</dbReference>
<name>A0A8T1XCH4_ARASU</name>
<dbReference type="EMBL" id="JAEFBJ010000102">
    <property type="protein sequence ID" value="KAG7530282.1"/>
    <property type="molecule type" value="Genomic_DNA"/>
</dbReference>
<proteinExistence type="predicted"/>
<dbReference type="OrthoDB" id="1111612at2759"/>
<dbReference type="Pfam" id="PF03004">
    <property type="entry name" value="Transposase_24"/>
    <property type="match status" value="1"/>
</dbReference>
<keyword evidence="3" id="KW-1185">Reference proteome</keyword>
<accession>A0A8T1XCH4</accession>
<sequence length="405" mass="44519">MMRLGHEMRIKSSEPSKVTRSKIWVARHTHSDGRPVRHEFADTIEQIKYIDSEMASSDTISISNDAVSQVLGKDKSGRVRGMGRGVTATKRAFLQARDAHVQKLEAQQAILINRINDLQNEVCGLAKGNKSDDVPSNEDIIVGEGEFCSAEPTYKIGRIPLGKNAAVVIVNFVSKEDAPVWRPTATIFSLGNAMSTKIPWPSDKIIVDNAVNSPTENHTAGSSAPPDRILIFDWNVEDLIVAEGHLISSDPKELLANNIPLGPNAALVKVDKIFYKDAYLWRPTSEMILMGDALHELIPWPIQRIGYSNPSTLSPKESSPASASCSMANNTKSNDQRKHLLLDCNGSGEIVVEGRICSTNPEDKVHFVPLGPDASKVWRPNSEVHFVGDALATTVAWPNDRLRFM</sequence>
<evidence type="ECO:0000256" key="1">
    <source>
        <dbReference type="SAM" id="MobiDB-lite"/>
    </source>
</evidence>
<protein>
    <submittedName>
        <fullName evidence="2">Putative transposase Ptta/En/Spm plant</fullName>
    </submittedName>
</protein>
<dbReference type="PANTHER" id="PTHR33018">
    <property type="entry name" value="OS10G0338966 PROTEIN-RELATED"/>
    <property type="match status" value="1"/>
</dbReference>
<evidence type="ECO:0000313" key="3">
    <source>
        <dbReference type="Proteomes" id="UP000694251"/>
    </source>
</evidence>
<dbReference type="PANTHER" id="PTHR33018:SF34">
    <property type="entry name" value="OS02G0472350 PROTEIN"/>
    <property type="match status" value="1"/>
</dbReference>
<dbReference type="Proteomes" id="UP000694251">
    <property type="component" value="Unassembled WGS sequence"/>
</dbReference>
<dbReference type="AlphaFoldDB" id="A0A8T1XCH4"/>
<comment type="caution">
    <text evidence="2">The sequence shown here is derived from an EMBL/GenBank/DDBJ whole genome shotgun (WGS) entry which is preliminary data.</text>
</comment>
<reference evidence="2 3" key="1">
    <citation type="submission" date="2020-12" db="EMBL/GenBank/DDBJ databases">
        <title>Concerted genomic and epigenomic changes stabilize Arabidopsis allopolyploids.</title>
        <authorList>
            <person name="Chen Z."/>
        </authorList>
    </citation>
    <scope>NUCLEOTIDE SEQUENCE [LARGE SCALE GENOMIC DNA]</scope>
    <source>
        <strain evidence="2">As9502</strain>
        <tissue evidence="2">Leaf</tissue>
    </source>
</reference>
<feature type="region of interest" description="Disordered" evidence="1">
    <location>
        <begin position="311"/>
        <end position="330"/>
    </location>
</feature>